<reference evidence="1 2" key="1">
    <citation type="submission" date="2020-08" db="EMBL/GenBank/DDBJ databases">
        <title>Genomic Encyclopedia of Type Strains, Phase IV (KMG-IV): sequencing the most valuable type-strain genomes for metagenomic binning, comparative biology and taxonomic classification.</title>
        <authorList>
            <person name="Goeker M."/>
        </authorList>
    </citation>
    <scope>NUCLEOTIDE SEQUENCE [LARGE SCALE GENOMIC DNA]</scope>
    <source>
        <strain evidence="1 2">DSM 102983</strain>
    </source>
</reference>
<name>A0ABR6KLD1_9BACT</name>
<gene>
    <name evidence="1" type="ORF">GGQ57_002210</name>
</gene>
<organism evidence="1 2">
    <name type="scientific">Parabacteroides faecis</name>
    <dbReference type="NCBI Taxonomy" id="1217282"/>
    <lineage>
        <taxon>Bacteria</taxon>
        <taxon>Pseudomonadati</taxon>
        <taxon>Bacteroidota</taxon>
        <taxon>Bacteroidia</taxon>
        <taxon>Bacteroidales</taxon>
        <taxon>Tannerellaceae</taxon>
        <taxon>Parabacteroides</taxon>
    </lineage>
</organism>
<proteinExistence type="predicted"/>
<dbReference type="RefSeq" id="WP_262893042.1">
    <property type="nucleotide sequence ID" value="NZ_BMPB01000018.1"/>
</dbReference>
<protein>
    <submittedName>
        <fullName evidence="1">Uncharacterized protein</fullName>
    </submittedName>
</protein>
<comment type="caution">
    <text evidence="1">The sequence shown here is derived from an EMBL/GenBank/DDBJ whole genome shotgun (WGS) entry which is preliminary data.</text>
</comment>
<evidence type="ECO:0000313" key="1">
    <source>
        <dbReference type="EMBL" id="MBB4622310.1"/>
    </source>
</evidence>
<dbReference type="EMBL" id="JACHOC010000004">
    <property type="protein sequence ID" value="MBB4622310.1"/>
    <property type="molecule type" value="Genomic_DNA"/>
</dbReference>
<evidence type="ECO:0000313" key="2">
    <source>
        <dbReference type="Proteomes" id="UP000533637"/>
    </source>
</evidence>
<keyword evidence="2" id="KW-1185">Reference proteome</keyword>
<dbReference type="Proteomes" id="UP000533637">
    <property type="component" value="Unassembled WGS sequence"/>
</dbReference>
<sequence length="42" mass="4596">MQNKLKGWIIPNCVTEDFNGKILLLDLAGRIGNGGGDRPEIE</sequence>
<accession>A0ABR6KLD1</accession>